<dbReference type="STRING" id="342108.amb1824"/>
<dbReference type="Pfam" id="PF08241">
    <property type="entry name" value="Methyltransf_11"/>
    <property type="match status" value="1"/>
</dbReference>
<name>Q2W697_PARM1</name>
<sequence>MSAVNQPGMPDLPRLYLWMRNLFGFQRRRMKAFEARFGGLGESVRVVDLGGHPRYWRFVTTPPSLTLLNIRRYVGSDDVPHQMVIGDARQTGFESGQFDIAFSNSLIEHLSGRADQQAFAAEVRRIAAGYYVQTPYKYAVFEPHLLVFLIHLLPRPVYKWLAFWLSPRKWLTGAGRDMVDREIDSISPLSVRDMRELFPDAVIERERVFGLTKSLIAIKVPGPS</sequence>
<dbReference type="EMBL" id="AP007255">
    <property type="protein sequence ID" value="BAE50628.1"/>
    <property type="molecule type" value="Genomic_DNA"/>
</dbReference>
<dbReference type="Proteomes" id="UP000007058">
    <property type="component" value="Chromosome"/>
</dbReference>
<dbReference type="KEGG" id="mag:amb1824"/>
<dbReference type="InterPro" id="IPR013216">
    <property type="entry name" value="Methyltransf_11"/>
</dbReference>
<gene>
    <name evidence="2" type="ordered locus">amb1824</name>
</gene>
<evidence type="ECO:0000259" key="1">
    <source>
        <dbReference type="Pfam" id="PF08241"/>
    </source>
</evidence>
<dbReference type="InterPro" id="IPR029063">
    <property type="entry name" value="SAM-dependent_MTases_sf"/>
</dbReference>
<accession>Q2W697</accession>
<dbReference type="AlphaFoldDB" id="Q2W697"/>
<keyword evidence="3" id="KW-1185">Reference proteome</keyword>
<dbReference type="GO" id="GO:0008757">
    <property type="term" value="F:S-adenosylmethionine-dependent methyltransferase activity"/>
    <property type="evidence" value="ECO:0007669"/>
    <property type="project" value="InterPro"/>
</dbReference>
<proteinExistence type="predicted"/>
<dbReference type="Gene3D" id="3.40.50.150">
    <property type="entry name" value="Vaccinia Virus protein VP39"/>
    <property type="match status" value="1"/>
</dbReference>
<feature type="domain" description="Methyltransferase type 11" evidence="1">
    <location>
        <begin position="76"/>
        <end position="126"/>
    </location>
</feature>
<evidence type="ECO:0000313" key="2">
    <source>
        <dbReference type="EMBL" id="BAE50628.1"/>
    </source>
</evidence>
<organism evidence="2 3">
    <name type="scientific">Paramagnetospirillum magneticum (strain ATCC 700264 / AMB-1)</name>
    <name type="common">Magnetospirillum magneticum</name>
    <dbReference type="NCBI Taxonomy" id="342108"/>
    <lineage>
        <taxon>Bacteria</taxon>
        <taxon>Pseudomonadati</taxon>
        <taxon>Pseudomonadota</taxon>
        <taxon>Alphaproteobacteria</taxon>
        <taxon>Rhodospirillales</taxon>
        <taxon>Magnetospirillaceae</taxon>
        <taxon>Paramagnetospirillum</taxon>
    </lineage>
</organism>
<protein>
    <recommendedName>
        <fullName evidence="1">Methyltransferase type 11 domain-containing protein</fullName>
    </recommendedName>
</protein>
<dbReference type="SUPFAM" id="SSF53335">
    <property type="entry name" value="S-adenosyl-L-methionine-dependent methyltransferases"/>
    <property type="match status" value="1"/>
</dbReference>
<reference evidence="2 3" key="1">
    <citation type="journal article" date="2005" name="DNA Res.">
        <title>Complete genome sequence of the facultative anaerobic magnetotactic bacterium Magnetospirillum sp. strain AMB-1.</title>
        <authorList>
            <person name="Matsunaga T."/>
            <person name="Okamura Y."/>
            <person name="Fukuda Y."/>
            <person name="Wahyudi A.T."/>
            <person name="Murase Y."/>
            <person name="Takeyama H."/>
        </authorList>
    </citation>
    <scope>NUCLEOTIDE SEQUENCE [LARGE SCALE GENOMIC DNA]</scope>
    <source>
        <strain evidence="3">ATCC 700264 / AMB-1</strain>
    </source>
</reference>
<dbReference type="RefSeq" id="WP_011384229.1">
    <property type="nucleotide sequence ID" value="NC_007626.1"/>
</dbReference>
<dbReference type="HOGENOM" id="CLU_082091_0_0_5"/>
<dbReference type="OrthoDB" id="7260171at2"/>
<evidence type="ECO:0000313" key="3">
    <source>
        <dbReference type="Proteomes" id="UP000007058"/>
    </source>
</evidence>